<dbReference type="RefSeq" id="WP_090516436.1">
    <property type="nucleotide sequence ID" value="NZ_CWKH01000002.1"/>
</dbReference>
<evidence type="ECO:0000313" key="1">
    <source>
        <dbReference type="EMBL" id="CRZ16825.1"/>
    </source>
</evidence>
<reference evidence="2" key="1">
    <citation type="submission" date="2015-07" db="EMBL/GenBank/DDBJ databases">
        <authorList>
            <person name="Urmite Genomes"/>
        </authorList>
    </citation>
    <scope>NUCLEOTIDE SEQUENCE [LARGE SCALE GENOMIC DNA]</scope>
    <source>
        <strain evidence="2">type strain: ATCC 49404</strain>
    </source>
</reference>
<sequence>MTISADDLRRLLATDISDAVLVLVQGHTDVVSATQLESDDYRGALRVISRADLISRAHGAQMSEDQMAEEAAKLDSTVANLGA</sequence>
<gene>
    <name evidence="1" type="ORF">BN2156_03698</name>
</gene>
<proteinExistence type="predicted"/>
<protein>
    <submittedName>
        <fullName evidence="1">FAD-dependent pyridine nucleotide-disulfide oxidoreductase</fullName>
    </submittedName>
</protein>
<organism evidence="1 2">
    <name type="scientific">Mycolicibacterium neworleansense</name>
    <dbReference type="NCBI Taxonomy" id="146018"/>
    <lineage>
        <taxon>Bacteria</taxon>
        <taxon>Bacillati</taxon>
        <taxon>Actinomycetota</taxon>
        <taxon>Actinomycetes</taxon>
        <taxon>Mycobacteriales</taxon>
        <taxon>Mycobacteriaceae</taxon>
        <taxon>Mycolicibacterium</taxon>
    </lineage>
</organism>
<dbReference type="AlphaFoldDB" id="A0A0H5RRR0"/>
<keyword evidence="2" id="KW-1185">Reference proteome</keyword>
<evidence type="ECO:0000313" key="2">
    <source>
        <dbReference type="Proteomes" id="UP000199147"/>
    </source>
</evidence>
<accession>A0A0H5RRR0</accession>
<dbReference type="Proteomes" id="UP000199147">
    <property type="component" value="Unassembled WGS sequence"/>
</dbReference>
<dbReference type="EMBL" id="CWKH01000002">
    <property type="protein sequence ID" value="CRZ16825.1"/>
    <property type="molecule type" value="Genomic_DNA"/>
</dbReference>
<dbReference type="STRING" id="146018.BN2156_03698"/>
<name>A0A0H5RRR0_9MYCO</name>
<dbReference type="OrthoDB" id="3430612at2"/>